<dbReference type="Proteomes" id="UP000054526">
    <property type="component" value="Unassembled WGS sequence"/>
</dbReference>
<proteinExistence type="predicted"/>
<protein>
    <submittedName>
        <fullName evidence="1">Uncharacterized protein</fullName>
    </submittedName>
</protein>
<dbReference type="RefSeq" id="WP_041065271.1">
    <property type="nucleotide sequence ID" value="NZ_JXAL01000024.1"/>
</dbReference>
<keyword evidence="2" id="KW-1185">Reference proteome</keyword>
<dbReference type="EMBL" id="JXAL01000024">
    <property type="protein sequence ID" value="KIL35162.1"/>
    <property type="molecule type" value="Genomic_DNA"/>
</dbReference>
<evidence type="ECO:0000313" key="2">
    <source>
        <dbReference type="Proteomes" id="UP000054526"/>
    </source>
</evidence>
<accession>A0ABR5A261</accession>
<reference evidence="1 2" key="1">
    <citation type="submission" date="2014-12" db="EMBL/GenBank/DDBJ databases">
        <title>Draft genome sequence of Cohnella kolymensis strain B-2846.</title>
        <authorList>
            <person name="Karlyshev A.V."/>
            <person name="Kudryashova E.B."/>
        </authorList>
    </citation>
    <scope>NUCLEOTIDE SEQUENCE [LARGE SCALE GENOMIC DNA]</scope>
    <source>
        <strain evidence="1 2">VKM B-2846</strain>
    </source>
</reference>
<name>A0ABR5A261_9BACL</name>
<evidence type="ECO:0000313" key="1">
    <source>
        <dbReference type="EMBL" id="KIL35162.1"/>
    </source>
</evidence>
<gene>
    <name evidence="1" type="ORF">SD71_16180</name>
</gene>
<comment type="caution">
    <text evidence="1">The sequence shown here is derived from an EMBL/GenBank/DDBJ whole genome shotgun (WGS) entry which is preliminary data.</text>
</comment>
<dbReference type="Gene3D" id="1.20.1270.90">
    <property type="entry name" value="AF1782-like"/>
    <property type="match status" value="1"/>
</dbReference>
<sequence length="141" mass="14839">MAKSVLEKLIVAIAAAVALRDGAVIGDEEGQYPQANVDSLSSSIEAAQVVVDSESSGPEQHEAALKSVNAAVKMFEASVVKAADSVVNVSLKGVKLKGWEDGVERNHSIHLKSGRIVNFKNGEAELPPDLADELENAGYIE</sequence>
<organism evidence="1 2">
    <name type="scientific">Cohnella kolymensis</name>
    <dbReference type="NCBI Taxonomy" id="1590652"/>
    <lineage>
        <taxon>Bacteria</taxon>
        <taxon>Bacillati</taxon>
        <taxon>Bacillota</taxon>
        <taxon>Bacilli</taxon>
        <taxon>Bacillales</taxon>
        <taxon>Paenibacillaceae</taxon>
        <taxon>Cohnella</taxon>
    </lineage>
</organism>